<reference evidence="2 3" key="1">
    <citation type="submission" date="2021-06" db="EMBL/GenBank/DDBJ databases">
        <title>Caerostris darwini draft genome.</title>
        <authorList>
            <person name="Kono N."/>
            <person name="Arakawa K."/>
        </authorList>
    </citation>
    <scope>NUCLEOTIDE SEQUENCE [LARGE SCALE GENOMIC DNA]</scope>
</reference>
<gene>
    <name evidence="2" type="ORF">CDAR_437661</name>
</gene>
<accession>A0AAV4NVF0</accession>
<proteinExistence type="predicted"/>
<evidence type="ECO:0000313" key="2">
    <source>
        <dbReference type="EMBL" id="GIX87951.1"/>
    </source>
</evidence>
<sequence length="162" mass="17830">MQAKPEVFSMQVSWKFPNSTGPLVKNSSRISLAAKNVSRSGEKWCTALRLNFKRFEKVIDLKKKLLAIYIGYFAIGFRHTEIGLTLKFSVPTYTAVPLGGCCISNKRGILKPACLHHPFAPTSSNRDDLEEGGGGVPPLKRGTKADDKSGGHKRFLKANLKP</sequence>
<evidence type="ECO:0000313" key="3">
    <source>
        <dbReference type="Proteomes" id="UP001054837"/>
    </source>
</evidence>
<evidence type="ECO:0000256" key="1">
    <source>
        <dbReference type="SAM" id="MobiDB-lite"/>
    </source>
</evidence>
<dbReference type="Proteomes" id="UP001054837">
    <property type="component" value="Unassembled WGS sequence"/>
</dbReference>
<comment type="caution">
    <text evidence="2">The sequence shown here is derived from an EMBL/GenBank/DDBJ whole genome shotgun (WGS) entry which is preliminary data.</text>
</comment>
<keyword evidence="3" id="KW-1185">Reference proteome</keyword>
<dbReference type="AlphaFoldDB" id="A0AAV4NVF0"/>
<protein>
    <submittedName>
        <fullName evidence="2">Uncharacterized protein</fullName>
    </submittedName>
</protein>
<feature type="region of interest" description="Disordered" evidence="1">
    <location>
        <begin position="124"/>
        <end position="162"/>
    </location>
</feature>
<dbReference type="EMBL" id="BPLQ01002032">
    <property type="protein sequence ID" value="GIX87951.1"/>
    <property type="molecule type" value="Genomic_DNA"/>
</dbReference>
<name>A0AAV4NVF0_9ARAC</name>
<organism evidence="2 3">
    <name type="scientific">Caerostris darwini</name>
    <dbReference type="NCBI Taxonomy" id="1538125"/>
    <lineage>
        <taxon>Eukaryota</taxon>
        <taxon>Metazoa</taxon>
        <taxon>Ecdysozoa</taxon>
        <taxon>Arthropoda</taxon>
        <taxon>Chelicerata</taxon>
        <taxon>Arachnida</taxon>
        <taxon>Araneae</taxon>
        <taxon>Araneomorphae</taxon>
        <taxon>Entelegynae</taxon>
        <taxon>Araneoidea</taxon>
        <taxon>Araneidae</taxon>
        <taxon>Caerostris</taxon>
    </lineage>
</organism>